<accession>A0A5C6V141</accession>
<keyword evidence="3" id="KW-1185">Reference proteome</keyword>
<dbReference type="EMBL" id="VORB01000006">
    <property type="protein sequence ID" value="TXC78600.1"/>
    <property type="molecule type" value="Genomic_DNA"/>
</dbReference>
<protein>
    <submittedName>
        <fullName evidence="2">DUF4249 family protein</fullName>
    </submittedName>
</protein>
<feature type="signal peptide" evidence="1">
    <location>
        <begin position="1"/>
        <end position="17"/>
    </location>
</feature>
<comment type="caution">
    <text evidence="2">The sequence shown here is derived from an EMBL/GenBank/DDBJ whole genome shotgun (WGS) entry which is preliminary data.</text>
</comment>
<organism evidence="2 3">
    <name type="scientific">Luteibaculum oceani</name>
    <dbReference type="NCBI Taxonomy" id="1294296"/>
    <lineage>
        <taxon>Bacteria</taxon>
        <taxon>Pseudomonadati</taxon>
        <taxon>Bacteroidota</taxon>
        <taxon>Flavobacteriia</taxon>
        <taxon>Flavobacteriales</taxon>
        <taxon>Luteibaculaceae</taxon>
        <taxon>Luteibaculum</taxon>
    </lineage>
</organism>
<sequence>MKTRALLFFCLSFIFLACDDEIDVFSDDPNLPVVYGVLNSKDSVHYVRITRTFRGEGNNLEYAKIPDSSYTQITNVKLEALSGSSVRATYTGNMVELAPKKEGDFFTEPNFAYEFQIPELDKYSEYRLSFDHAGNEVMAQATIPSKPSFVNVATFSVVNNDITTGNQPFYGNLIFDYNTASKGKLYLLSFVFRYTEFYQDGSSEEKELVMDLSEFPSQNISGGDKIRYRLNGLSFLSRLAALIKPDPNVKSRLVGNGTVILTSVAEELFIYQQATSGTGGVSQSNLNYTNVYIDNGETGLGIFEGASTIEATRDFSNFSVKAIIFSEQTAGLKFCTDRQSILSDNPSAACD</sequence>
<name>A0A5C6V141_9FLAO</name>
<evidence type="ECO:0000256" key="1">
    <source>
        <dbReference type="SAM" id="SignalP"/>
    </source>
</evidence>
<dbReference type="PROSITE" id="PS51257">
    <property type="entry name" value="PROKAR_LIPOPROTEIN"/>
    <property type="match status" value="1"/>
</dbReference>
<dbReference type="RefSeq" id="WP_147014627.1">
    <property type="nucleotide sequence ID" value="NZ_VORB01000006.1"/>
</dbReference>
<dbReference type="Proteomes" id="UP000321168">
    <property type="component" value="Unassembled WGS sequence"/>
</dbReference>
<dbReference type="OrthoDB" id="1491128at2"/>
<gene>
    <name evidence="2" type="ORF">FRX97_07745</name>
</gene>
<proteinExistence type="predicted"/>
<feature type="chain" id="PRO_5022879889" evidence="1">
    <location>
        <begin position="18"/>
        <end position="351"/>
    </location>
</feature>
<evidence type="ECO:0000313" key="3">
    <source>
        <dbReference type="Proteomes" id="UP000321168"/>
    </source>
</evidence>
<reference evidence="2 3" key="1">
    <citation type="submission" date="2019-08" db="EMBL/GenBank/DDBJ databases">
        <title>Genome of Luteibaculum oceani JCM 18817.</title>
        <authorList>
            <person name="Bowman J.P."/>
        </authorList>
    </citation>
    <scope>NUCLEOTIDE SEQUENCE [LARGE SCALE GENOMIC DNA]</scope>
    <source>
        <strain evidence="2 3">JCM 18817</strain>
    </source>
</reference>
<dbReference type="AlphaFoldDB" id="A0A5C6V141"/>
<keyword evidence="1" id="KW-0732">Signal</keyword>
<evidence type="ECO:0000313" key="2">
    <source>
        <dbReference type="EMBL" id="TXC78600.1"/>
    </source>
</evidence>